<dbReference type="EMBL" id="VIQT01000002">
    <property type="protein sequence ID" value="NDO37749.1"/>
    <property type="molecule type" value="Genomic_DNA"/>
</dbReference>
<feature type="domain" description="Antitoxin SocA-like Panacea" evidence="1">
    <location>
        <begin position="30"/>
        <end position="117"/>
    </location>
</feature>
<dbReference type="Proteomes" id="UP000462501">
    <property type="component" value="Unassembled WGS sequence"/>
</dbReference>
<evidence type="ECO:0000313" key="2">
    <source>
        <dbReference type="EMBL" id="NDO37749.1"/>
    </source>
</evidence>
<evidence type="ECO:0000313" key="3">
    <source>
        <dbReference type="Proteomes" id="UP000462501"/>
    </source>
</evidence>
<proteinExistence type="predicted"/>
<sequence>MKKQYDAVEIARYVVKKCIADELPISNLQLQNILYFVQKNFLKSKNRVAFEDDIETWKFGPVIPKVYYRYSGFGSMLITLDLSVPVSLDAEDKLIIDSVVEDFRNKSHWELTNLTQQSYIEKDGVDQ</sequence>
<comment type="caution">
    <text evidence="2">The sequence shown here is derived from an EMBL/GenBank/DDBJ whole genome shotgun (WGS) entry which is preliminary data.</text>
</comment>
<dbReference type="InterPro" id="IPR025272">
    <property type="entry name" value="SocA_Panacea"/>
</dbReference>
<evidence type="ECO:0000259" key="1">
    <source>
        <dbReference type="Pfam" id="PF13274"/>
    </source>
</evidence>
<protein>
    <submittedName>
        <fullName evidence="2">DUF4065 domain-containing protein</fullName>
    </submittedName>
</protein>
<dbReference type="RefSeq" id="WP_162220231.1">
    <property type="nucleotide sequence ID" value="NZ_VIQT01000002.1"/>
</dbReference>
<reference evidence="2 3" key="1">
    <citation type="submission" date="2019-06" db="EMBL/GenBank/DDBJ databases">
        <title>Draft genome sequences of 15 bacterial species constituting the stable defined intestinal microbiota of the GM15 gnotobiotic mouse model.</title>
        <authorList>
            <person name="Elie C."/>
            <person name="Mathieu A."/>
            <person name="Saliou A."/>
            <person name="Darnaud M."/>
            <person name="Leulier F."/>
            <person name="Tamellini A."/>
        </authorList>
    </citation>
    <scope>NUCLEOTIDE SEQUENCE [LARGE SCALE GENOMIC DNA]</scope>
    <source>
        <strain evidence="2 3">JM4-15</strain>
    </source>
</reference>
<organism evidence="2 3">
    <name type="scientific">Anaerotruncus colihominis</name>
    <dbReference type="NCBI Taxonomy" id="169435"/>
    <lineage>
        <taxon>Bacteria</taxon>
        <taxon>Bacillati</taxon>
        <taxon>Bacillota</taxon>
        <taxon>Clostridia</taxon>
        <taxon>Eubacteriales</taxon>
        <taxon>Oscillospiraceae</taxon>
        <taxon>Anaerotruncus</taxon>
    </lineage>
</organism>
<gene>
    <name evidence="2" type="ORF">FMM72_00550</name>
</gene>
<dbReference type="Pfam" id="PF13274">
    <property type="entry name" value="SocA_Panacea"/>
    <property type="match status" value="1"/>
</dbReference>
<name>A0A845SLQ6_9FIRM</name>
<dbReference type="AlphaFoldDB" id="A0A845SLQ6"/>
<accession>A0A845SLQ6</accession>